<evidence type="ECO:0000313" key="10">
    <source>
        <dbReference type="Proteomes" id="UP000050741"/>
    </source>
</evidence>
<feature type="compositionally biased region" description="Basic and acidic residues" evidence="8">
    <location>
        <begin position="12"/>
        <end position="23"/>
    </location>
</feature>
<feature type="region of interest" description="Disordered" evidence="8">
    <location>
        <begin position="1"/>
        <end position="23"/>
    </location>
</feature>
<comment type="subunit">
    <text evidence="4">Monomer.</text>
</comment>
<dbReference type="PANTHER" id="PTHR10314">
    <property type="entry name" value="CYSTATHIONINE BETA-SYNTHASE"/>
    <property type="match status" value="1"/>
</dbReference>
<dbReference type="WBParaSite" id="GPLIN_000071200">
    <property type="protein sequence ID" value="GPLIN_000071200"/>
    <property type="gene ID" value="GPLIN_000071200"/>
</dbReference>
<dbReference type="Proteomes" id="UP000050741">
    <property type="component" value="Unassembled WGS sequence"/>
</dbReference>
<evidence type="ECO:0000313" key="11">
    <source>
        <dbReference type="WBParaSite" id="GPLIN_000071200"/>
    </source>
</evidence>
<feature type="domain" description="Tryptophan synthase beta chain-like PALP" evidence="9">
    <location>
        <begin position="416"/>
        <end position="723"/>
    </location>
</feature>
<protein>
    <recommendedName>
        <fullName evidence="5">cystathionine beta-synthase</fullName>
        <ecNumber evidence="5">4.2.1.22</ecNumber>
    </recommendedName>
</protein>
<keyword evidence="6" id="KW-0663">Pyridoxal phosphate</keyword>
<sequence>MSPPNLPPPPENDTRPYDPKAREECHWHSNGVEDRFGRYPFREYPKKRAKIMDSILEAIGHTPLVKLNRIPPEYGVECNVYGKCEFLNAGGSVKDRIALRMVELAEQSGRLRPGMTVIEPTSGNTGIGLALACAVKGYRCVIVMPERMSEEKERTLKALGAQIVRTKDDAHFDSEQSHVGMAFRLRRETPNSVVLDQYKNIANPLAHYEGTADEILDALDGNVDMVVVGVGTGGSITGISRRIKKANPNCKIVGVDPIGSVLGGEDGDAGHEYKVEGIGYDFVPTVLDMDDIDAWEKVGDSDTFQMARKIHRMEGILSGGSAELKRGQNCVFLLPDGVRNYLTKFVSDDWMLSNAFMPPESQLKSRIYPKSDVILPAETFSPEMPGNFEFQKVRRPWQSVPFSLSVKPLVVDNIAGVIGGTPLVRLKRLHKEYGVGGTEILLKCEYFNPGGSMGDRAARRMVELAESQGILSVGSTIIEPSSGNTGIGLAMMAALRGYRCIVVMSEKMSPEKEAVLHSLGAEVVRTPSGKRHGDADSHFGVAYRLQKEIPGAVVLDQCRNEANPLAFYESVAEEILFSCDGKLDVLVAGAGTGGSLTGIAKRIRESVPGCKIVGVDPEGSVLADPANSKVGEYEVEGIGHGMFLPGALLDFPVSLDFVPAVLDRSLVDEWVKTSDSDAFRVARQLIRCEGFLCGGSSGANVWAALKVAAQLGPNKRIVTLLPDSIRNYMSVRNWIDGEEGECP</sequence>
<reference evidence="11" key="2">
    <citation type="submission" date="2016-06" db="UniProtKB">
        <authorList>
            <consortium name="WormBaseParasite"/>
        </authorList>
    </citation>
    <scope>IDENTIFICATION</scope>
</reference>
<comment type="similarity">
    <text evidence="3">Belongs to the cysteine synthase/cystathionine beta-synthase family.</text>
</comment>
<reference evidence="10" key="1">
    <citation type="submission" date="2014-05" db="EMBL/GenBank/DDBJ databases">
        <title>The genome and life-stage specific transcriptomes of Globodera pallida elucidate key aspects of plant parasitism by a cyst nematode.</title>
        <authorList>
            <person name="Cotton J.A."/>
            <person name="Lilley C.J."/>
            <person name="Jones L.M."/>
            <person name="Kikuchi T."/>
            <person name="Reid A.J."/>
            <person name="Thorpe P."/>
            <person name="Tsai I.J."/>
            <person name="Beasley H."/>
            <person name="Blok V."/>
            <person name="Cock P.J.A."/>
            <person name="Van den Akker S.E."/>
            <person name="Holroyd N."/>
            <person name="Hunt M."/>
            <person name="Mantelin S."/>
            <person name="Naghra H."/>
            <person name="Pain A."/>
            <person name="Palomares-Rius J.E."/>
            <person name="Zarowiecki M."/>
            <person name="Berriman M."/>
            <person name="Jones J.T."/>
            <person name="Urwin P.E."/>
        </authorList>
    </citation>
    <scope>NUCLEOTIDE SEQUENCE [LARGE SCALE GENOMIC DNA]</scope>
    <source>
        <strain evidence="10">Lindley</strain>
    </source>
</reference>
<organism evidence="10 11">
    <name type="scientific">Globodera pallida</name>
    <name type="common">Potato cyst nematode worm</name>
    <name type="synonym">Heterodera pallida</name>
    <dbReference type="NCBI Taxonomy" id="36090"/>
    <lineage>
        <taxon>Eukaryota</taxon>
        <taxon>Metazoa</taxon>
        <taxon>Ecdysozoa</taxon>
        <taxon>Nematoda</taxon>
        <taxon>Chromadorea</taxon>
        <taxon>Rhabditida</taxon>
        <taxon>Tylenchina</taxon>
        <taxon>Tylenchomorpha</taxon>
        <taxon>Tylenchoidea</taxon>
        <taxon>Heteroderidae</taxon>
        <taxon>Heteroderinae</taxon>
        <taxon>Globodera</taxon>
    </lineage>
</organism>
<evidence type="ECO:0000256" key="2">
    <source>
        <dbReference type="ARBA" id="ARBA00005003"/>
    </source>
</evidence>
<dbReference type="FunFam" id="3.40.50.1100:FF:000003">
    <property type="entry name" value="Cystathionine beta-synthase"/>
    <property type="match status" value="2"/>
</dbReference>
<evidence type="ECO:0000256" key="4">
    <source>
        <dbReference type="ARBA" id="ARBA00011245"/>
    </source>
</evidence>
<name>A0A183BJD3_GLOPA</name>
<dbReference type="GO" id="GO:0030170">
    <property type="term" value="F:pyridoxal phosphate binding"/>
    <property type="evidence" value="ECO:0007669"/>
    <property type="project" value="UniProtKB-ARBA"/>
</dbReference>
<dbReference type="EC" id="4.2.1.22" evidence="5"/>
<dbReference type="InterPro" id="IPR001216">
    <property type="entry name" value="P-phosphate_BS"/>
</dbReference>
<proteinExistence type="inferred from homology"/>
<dbReference type="Pfam" id="PF00291">
    <property type="entry name" value="PALP"/>
    <property type="match status" value="2"/>
</dbReference>
<comment type="catalytic activity">
    <reaction evidence="7">
        <text>L-homocysteine + L-serine = L,L-cystathionine + H2O</text>
        <dbReference type="Rhea" id="RHEA:10112"/>
        <dbReference type="ChEBI" id="CHEBI:15377"/>
        <dbReference type="ChEBI" id="CHEBI:33384"/>
        <dbReference type="ChEBI" id="CHEBI:58161"/>
        <dbReference type="ChEBI" id="CHEBI:58199"/>
        <dbReference type="EC" id="4.2.1.22"/>
    </reaction>
</comment>
<dbReference type="GO" id="GO:0004122">
    <property type="term" value="F:cystathionine beta-synthase activity"/>
    <property type="evidence" value="ECO:0007669"/>
    <property type="project" value="UniProtKB-EC"/>
</dbReference>
<evidence type="ECO:0000256" key="8">
    <source>
        <dbReference type="SAM" id="MobiDB-lite"/>
    </source>
</evidence>
<dbReference type="PROSITE" id="PS00901">
    <property type="entry name" value="CYS_SYNTHASE"/>
    <property type="match status" value="1"/>
</dbReference>
<dbReference type="GO" id="GO:0006535">
    <property type="term" value="P:cysteine biosynthetic process from serine"/>
    <property type="evidence" value="ECO:0007669"/>
    <property type="project" value="InterPro"/>
</dbReference>
<comment type="pathway">
    <text evidence="2">Amino-acid biosynthesis; L-cysteine biosynthesis; L-cysteine from L-homocysteine and L-serine: step 1/2.</text>
</comment>
<feature type="domain" description="Tryptophan synthase beta chain-like PALP" evidence="9">
    <location>
        <begin position="56"/>
        <end position="322"/>
    </location>
</feature>
<dbReference type="AlphaFoldDB" id="A0A183BJD3"/>
<evidence type="ECO:0000256" key="6">
    <source>
        <dbReference type="ARBA" id="ARBA00022898"/>
    </source>
</evidence>
<evidence type="ECO:0000256" key="1">
    <source>
        <dbReference type="ARBA" id="ARBA00001933"/>
    </source>
</evidence>
<dbReference type="SUPFAM" id="SSF53686">
    <property type="entry name" value="Tryptophan synthase beta subunit-like PLP-dependent enzymes"/>
    <property type="match status" value="2"/>
</dbReference>
<accession>A0A183BJD3</accession>
<comment type="cofactor">
    <cofactor evidence="1">
        <name>pyridoxal 5'-phosphate</name>
        <dbReference type="ChEBI" id="CHEBI:597326"/>
    </cofactor>
</comment>
<dbReference type="Gene3D" id="3.40.50.1100">
    <property type="match status" value="4"/>
</dbReference>
<evidence type="ECO:0000256" key="3">
    <source>
        <dbReference type="ARBA" id="ARBA00007103"/>
    </source>
</evidence>
<dbReference type="CDD" id="cd01561">
    <property type="entry name" value="CBS_like"/>
    <property type="match status" value="2"/>
</dbReference>
<dbReference type="InterPro" id="IPR036052">
    <property type="entry name" value="TrpB-like_PALP_sf"/>
</dbReference>
<keyword evidence="10" id="KW-1185">Reference proteome</keyword>
<dbReference type="InterPro" id="IPR050214">
    <property type="entry name" value="Cys_Synth/Cystath_Beta-Synth"/>
</dbReference>
<feature type="compositionally biased region" description="Pro residues" evidence="8">
    <location>
        <begin position="1"/>
        <end position="11"/>
    </location>
</feature>
<dbReference type="FunFam" id="3.40.50.1100:FF:000118">
    <property type="entry name" value="Related to CYS4-cystathionine beta-synthase"/>
    <property type="match status" value="2"/>
</dbReference>
<dbReference type="InterPro" id="IPR001926">
    <property type="entry name" value="TrpB-like_PALP"/>
</dbReference>
<evidence type="ECO:0000256" key="5">
    <source>
        <dbReference type="ARBA" id="ARBA00012041"/>
    </source>
</evidence>
<evidence type="ECO:0000256" key="7">
    <source>
        <dbReference type="ARBA" id="ARBA00047490"/>
    </source>
</evidence>
<evidence type="ECO:0000259" key="9">
    <source>
        <dbReference type="Pfam" id="PF00291"/>
    </source>
</evidence>